<sequence>MTIMMNFLRSLVLSIIFSFVTPMLLFGGVLFALSLAGYIPGLQEVTEVVSSLITEFLSVFGSGTPVGGLFVICSTCSFVGALFDTYAYYRYQMLR</sequence>
<gene>
    <name evidence="2" type="ORF">DP114_03395</name>
</gene>
<dbReference type="KEGG" id="bsen:DP114_03395"/>
<dbReference type="Proteomes" id="UP000503129">
    <property type="component" value="Chromosome"/>
</dbReference>
<proteinExistence type="predicted"/>
<protein>
    <submittedName>
        <fullName evidence="2">Uncharacterized protein</fullName>
    </submittedName>
</protein>
<reference evidence="2 3" key="1">
    <citation type="submission" date="2018-06" db="EMBL/GenBank/DDBJ databases">
        <title>Comparative genomics of Brasilonema spp. strains.</title>
        <authorList>
            <person name="Alvarenga D.O."/>
            <person name="Fiore M.F."/>
            <person name="Varani A.M."/>
        </authorList>
    </citation>
    <scope>NUCLEOTIDE SEQUENCE [LARGE SCALE GENOMIC DNA]</scope>
    <source>
        <strain evidence="2 3">CENA114</strain>
    </source>
</reference>
<organism evidence="2 3">
    <name type="scientific">Brasilonema sennae CENA114</name>
    <dbReference type="NCBI Taxonomy" id="415709"/>
    <lineage>
        <taxon>Bacteria</taxon>
        <taxon>Bacillati</taxon>
        <taxon>Cyanobacteriota</taxon>
        <taxon>Cyanophyceae</taxon>
        <taxon>Nostocales</taxon>
        <taxon>Scytonemataceae</taxon>
        <taxon>Brasilonema</taxon>
        <taxon>Bromeliae group (in: Brasilonema)</taxon>
    </lineage>
</organism>
<evidence type="ECO:0000313" key="3">
    <source>
        <dbReference type="Proteomes" id="UP000503129"/>
    </source>
</evidence>
<dbReference type="EMBL" id="CP030118">
    <property type="protein sequence ID" value="QDL07079.1"/>
    <property type="molecule type" value="Genomic_DNA"/>
</dbReference>
<evidence type="ECO:0000313" key="2">
    <source>
        <dbReference type="EMBL" id="QDL07079.1"/>
    </source>
</evidence>
<keyword evidence="3" id="KW-1185">Reference proteome</keyword>
<evidence type="ECO:0000256" key="1">
    <source>
        <dbReference type="SAM" id="Phobius"/>
    </source>
</evidence>
<keyword evidence="1" id="KW-1133">Transmembrane helix</keyword>
<feature type="transmembrane region" description="Helical" evidence="1">
    <location>
        <begin position="66"/>
        <end position="89"/>
    </location>
</feature>
<dbReference type="AlphaFoldDB" id="A0A856MAK9"/>
<keyword evidence="1" id="KW-0812">Transmembrane</keyword>
<keyword evidence="1" id="KW-0472">Membrane</keyword>
<name>A0A856MAK9_9CYAN</name>
<feature type="transmembrane region" description="Helical" evidence="1">
    <location>
        <begin position="12"/>
        <end position="39"/>
    </location>
</feature>
<dbReference type="RefSeq" id="WP_169266295.1">
    <property type="nucleotide sequence ID" value="NZ_CAWOXK010000001.1"/>
</dbReference>
<accession>A0A856MAK9</accession>